<evidence type="ECO:0000256" key="7">
    <source>
        <dbReference type="ARBA" id="ARBA00022989"/>
    </source>
</evidence>
<evidence type="ECO:0000256" key="8">
    <source>
        <dbReference type="ARBA" id="ARBA00023136"/>
    </source>
</evidence>
<keyword evidence="5" id="KW-0133">Cell shape</keyword>
<dbReference type="PANTHER" id="PTHR30474">
    <property type="entry name" value="CELL CYCLE PROTEIN"/>
    <property type="match status" value="1"/>
</dbReference>
<evidence type="ECO:0000256" key="1">
    <source>
        <dbReference type="ARBA" id="ARBA00004141"/>
    </source>
</evidence>
<dbReference type="AlphaFoldDB" id="A0A6J6CGZ7"/>
<evidence type="ECO:0000256" key="4">
    <source>
        <dbReference type="ARBA" id="ARBA00022692"/>
    </source>
</evidence>
<comment type="catalytic activity">
    <reaction evidence="11">
        <text>[GlcNAc-(1-&gt;4)-Mur2Ac(oyl-L-Ala-gamma-D-Glu-L-Lys-D-Ala-D-Ala)](n)-di-trans,octa-cis-undecaprenyl diphosphate + beta-D-GlcNAc-(1-&gt;4)-Mur2Ac(oyl-L-Ala-gamma-D-Glu-L-Lys-D-Ala-D-Ala)-di-trans,octa-cis-undecaprenyl diphosphate = [GlcNAc-(1-&gt;4)-Mur2Ac(oyl-L-Ala-gamma-D-Glu-L-Lys-D-Ala-D-Ala)](n+1)-di-trans,octa-cis-undecaprenyl diphosphate + di-trans,octa-cis-undecaprenyl diphosphate + H(+)</text>
        <dbReference type="Rhea" id="RHEA:23708"/>
        <dbReference type="Rhea" id="RHEA-COMP:9602"/>
        <dbReference type="Rhea" id="RHEA-COMP:9603"/>
        <dbReference type="ChEBI" id="CHEBI:15378"/>
        <dbReference type="ChEBI" id="CHEBI:58405"/>
        <dbReference type="ChEBI" id="CHEBI:60033"/>
        <dbReference type="ChEBI" id="CHEBI:78435"/>
        <dbReference type="EC" id="2.4.99.28"/>
    </reaction>
</comment>
<dbReference type="GO" id="GO:0008955">
    <property type="term" value="F:peptidoglycan glycosyltransferase activity"/>
    <property type="evidence" value="ECO:0007669"/>
    <property type="project" value="UniProtKB-EC"/>
</dbReference>
<dbReference type="InterPro" id="IPR018365">
    <property type="entry name" value="Cell_cycle_FtsW-rel_CS"/>
</dbReference>
<evidence type="ECO:0000256" key="13">
    <source>
        <dbReference type="SAM" id="Phobius"/>
    </source>
</evidence>
<dbReference type="GO" id="GO:0032153">
    <property type="term" value="C:cell division site"/>
    <property type="evidence" value="ECO:0007669"/>
    <property type="project" value="TreeGrafter"/>
</dbReference>
<keyword evidence="6" id="KW-0573">Peptidoglycan synthesis</keyword>
<proteinExistence type="predicted"/>
<keyword evidence="3" id="KW-0808">Transferase</keyword>
<sequence>MSNPRPPRANRSVIDSSRRATRPQRPRNGETPPSKATTARIFLGNALRSENSNYYMLLGTVVFLVIFGLIIVFSASSIGSFLSDSGFFGGFLKQAGFAALGIPLMLIIAKLPLVFWGRWLKVMLLSAFILQFLVVFTPLGVETGGNRNWLAIGSITGQPSELVKIVIAVSLGVALPKAIDRVGMNTWHVLFPIIPAVGLMALVLYGKDLGTTMIMAIIVVGGLLFAGLPMRILLIPATLGALGILVMAWTSSNRMDRILSFMNECTDYINACWQPLHGKWAMANGGIFGVGLGNSKSKWSWLPAADNDYIFAIIGEEMGLIGCLVVIALYVLLTVIFLRIIRESDNRMVRITTGAIMFWIIGQAAINIGVVVGILPVLGVPLPFLSSGGTALFANLVAVGIVLSFARANRDSRRTPGASARRSVTQRQQSPVRNVVALRGSQRTSLRSDRQT</sequence>
<feature type="transmembrane region" description="Helical" evidence="13">
    <location>
        <begin position="233"/>
        <end position="252"/>
    </location>
</feature>
<organism evidence="14">
    <name type="scientific">freshwater metagenome</name>
    <dbReference type="NCBI Taxonomy" id="449393"/>
    <lineage>
        <taxon>unclassified sequences</taxon>
        <taxon>metagenomes</taxon>
        <taxon>ecological metagenomes</taxon>
    </lineage>
</organism>
<feature type="transmembrane region" description="Helical" evidence="13">
    <location>
        <begin position="318"/>
        <end position="341"/>
    </location>
</feature>
<feature type="transmembrane region" description="Helical" evidence="13">
    <location>
        <begin position="384"/>
        <end position="406"/>
    </location>
</feature>
<feature type="transmembrane region" description="Helical" evidence="13">
    <location>
        <begin position="353"/>
        <end position="378"/>
    </location>
</feature>
<feature type="transmembrane region" description="Helical" evidence="13">
    <location>
        <begin position="211"/>
        <end position="228"/>
    </location>
</feature>
<dbReference type="EMBL" id="CAEZTD010000001">
    <property type="protein sequence ID" value="CAB4550671.1"/>
    <property type="molecule type" value="Genomic_DNA"/>
</dbReference>
<evidence type="ECO:0000313" key="14">
    <source>
        <dbReference type="EMBL" id="CAB4550671.1"/>
    </source>
</evidence>
<keyword evidence="7 13" id="KW-1133">Transmembrane helix</keyword>
<feature type="transmembrane region" description="Helical" evidence="13">
    <location>
        <begin position="161"/>
        <end position="179"/>
    </location>
</feature>
<dbReference type="GO" id="GO:0015648">
    <property type="term" value="F:lipid-linked peptidoglycan transporter activity"/>
    <property type="evidence" value="ECO:0007669"/>
    <property type="project" value="TreeGrafter"/>
</dbReference>
<evidence type="ECO:0000256" key="5">
    <source>
        <dbReference type="ARBA" id="ARBA00022960"/>
    </source>
</evidence>
<feature type="transmembrane region" description="Helical" evidence="13">
    <location>
        <begin position="95"/>
        <end position="115"/>
    </location>
</feature>
<feature type="region of interest" description="Disordered" evidence="12">
    <location>
        <begin position="1"/>
        <end position="35"/>
    </location>
</feature>
<dbReference type="GO" id="GO:0008360">
    <property type="term" value="P:regulation of cell shape"/>
    <property type="evidence" value="ECO:0007669"/>
    <property type="project" value="UniProtKB-KW"/>
</dbReference>
<comment type="subcellular location">
    <subcellularLocation>
        <location evidence="1">Membrane</location>
        <topology evidence="1">Multi-pass membrane protein</topology>
    </subcellularLocation>
</comment>
<evidence type="ECO:0000256" key="3">
    <source>
        <dbReference type="ARBA" id="ARBA00022679"/>
    </source>
</evidence>
<dbReference type="PROSITE" id="PS00428">
    <property type="entry name" value="FTSW_RODA_SPOVE"/>
    <property type="match status" value="1"/>
</dbReference>
<name>A0A6J6CGZ7_9ZZZZ</name>
<evidence type="ECO:0000256" key="12">
    <source>
        <dbReference type="SAM" id="MobiDB-lite"/>
    </source>
</evidence>
<evidence type="ECO:0000256" key="6">
    <source>
        <dbReference type="ARBA" id="ARBA00022984"/>
    </source>
</evidence>
<evidence type="ECO:0000256" key="11">
    <source>
        <dbReference type="ARBA" id="ARBA00049902"/>
    </source>
</evidence>
<feature type="transmembrane region" description="Helical" evidence="13">
    <location>
        <begin position="186"/>
        <end position="205"/>
    </location>
</feature>
<dbReference type="InterPro" id="IPR001182">
    <property type="entry name" value="FtsW/RodA"/>
</dbReference>
<dbReference type="GO" id="GO:0009252">
    <property type="term" value="P:peptidoglycan biosynthetic process"/>
    <property type="evidence" value="ECO:0007669"/>
    <property type="project" value="UniProtKB-KW"/>
</dbReference>
<dbReference type="EC" id="2.4.99.28" evidence="10"/>
<evidence type="ECO:0000256" key="9">
    <source>
        <dbReference type="ARBA" id="ARBA00032370"/>
    </source>
</evidence>
<dbReference type="PANTHER" id="PTHR30474:SF2">
    <property type="entry name" value="PEPTIDOGLYCAN GLYCOSYLTRANSFERASE FTSW-RELATED"/>
    <property type="match status" value="1"/>
</dbReference>
<evidence type="ECO:0000256" key="10">
    <source>
        <dbReference type="ARBA" id="ARBA00044770"/>
    </source>
</evidence>
<dbReference type="Pfam" id="PF01098">
    <property type="entry name" value="FTSW_RODA_SPOVE"/>
    <property type="match status" value="1"/>
</dbReference>
<protein>
    <recommendedName>
        <fullName evidence="10">peptidoglycan glycosyltransferase</fullName>
        <ecNumber evidence="10">2.4.99.28</ecNumber>
    </recommendedName>
    <alternativeName>
        <fullName evidence="9">Peptidoglycan polymerase</fullName>
    </alternativeName>
</protein>
<feature type="transmembrane region" description="Helical" evidence="13">
    <location>
        <begin position="122"/>
        <end position="141"/>
    </location>
</feature>
<feature type="transmembrane region" description="Helical" evidence="13">
    <location>
        <begin position="54"/>
        <end position="75"/>
    </location>
</feature>
<dbReference type="GO" id="GO:0005886">
    <property type="term" value="C:plasma membrane"/>
    <property type="evidence" value="ECO:0007669"/>
    <property type="project" value="TreeGrafter"/>
</dbReference>
<evidence type="ECO:0000256" key="2">
    <source>
        <dbReference type="ARBA" id="ARBA00022676"/>
    </source>
</evidence>
<gene>
    <name evidence="14" type="ORF">UFOPK1591_00005</name>
</gene>
<keyword evidence="4 13" id="KW-0812">Transmembrane</keyword>
<keyword evidence="2" id="KW-0328">Glycosyltransferase</keyword>
<dbReference type="GO" id="GO:0051301">
    <property type="term" value="P:cell division"/>
    <property type="evidence" value="ECO:0007669"/>
    <property type="project" value="InterPro"/>
</dbReference>
<keyword evidence="8 13" id="KW-0472">Membrane</keyword>
<accession>A0A6J6CGZ7</accession>
<reference evidence="14" key="1">
    <citation type="submission" date="2020-05" db="EMBL/GenBank/DDBJ databases">
        <authorList>
            <person name="Chiriac C."/>
            <person name="Salcher M."/>
            <person name="Ghai R."/>
            <person name="Kavagutti S V."/>
        </authorList>
    </citation>
    <scope>NUCLEOTIDE SEQUENCE</scope>
</reference>